<organism evidence="27 28">
    <name type="scientific">Urochloa decumbens</name>
    <dbReference type="NCBI Taxonomy" id="240449"/>
    <lineage>
        <taxon>Eukaryota</taxon>
        <taxon>Viridiplantae</taxon>
        <taxon>Streptophyta</taxon>
        <taxon>Embryophyta</taxon>
        <taxon>Tracheophyta</taxon>
        <taxon>Spermatophyta</taxon>
        <taxon>Magnoliopsida</taxon>
        <taxon>Liliopsida</taxon>
        <taxon>Poales</taxon>
        <taxon>Poaceae</taxon>
        <taxon>PACMAD clade</taxon>
        <taxon>Panicoideae</taxon>
        <taxon>Panicodae</taxon>
        <taxon>Paniceae</taxon>
        <taxon>Melinidinae</taxon>
        <taxon>Urochloa</taxon>
    </lineage>
</organism>
<dbReference type="Gene3D" id="1.10.510.10">
    <property type="entry name" value="Transferase(Phosphotransferase) domain 1"/>
    <property type="match status" value="1"/>
</dbReference>
<dbReference type="PROSITE" id="PS50948">
    <property type="entry name" value="PAN"/>
    <property type="match status" value="1"/>
</dbReference>
<feature type="chain" id="PRO_5044760474" description="Receptor-like serine/threonine-protein kinase" evidence="23">
    <location>
        <begin position="22"/>
        <end position="875"/>
    </location>
</feature>
<evidence type="ECO:0000256" key="10">
    <source>
        <dbReference type="ARBA" id="ARBA00022741"/>
    </source>
</evidence>
<dbReference type="SMART" id="SM00108">
    <property type="entry name" value="B_lectin"/>
    <property type="match status" value="1"/>
</dbReference>
<dbReference type="AlphaFoldDB" id="A0ABC8YT25"/>
<dbReference type="InterPro" id="IPR008271">
    <property type="entry name" value="Ser/Thr_kinase_AS"/>
</dbReference>
<keyword evidence="8 23" id="KW-0732">Signal</keyword>
<dbReference type="GO" id="GO:0004674">
    <property type="term" value="F:protein serine/threonine kinase activity"/>
    <property type="evidence" value="ECO:0007669"/>
    <property type="project" value="UniProtKB-KW"/>
</dbReference>
<evidence type="ECO:0000256" key="18">
    <source>
        <dbReference type="ARBA" id="ARBA00047899"/>
    </source>
</evidence>
<evidence type="ECO:0000256" key="3">
    <source>
        <dbReference type="ARBA" id="ARBA00022527"/>
    </source>
</evidence>
<evidence type="ECO:0000259" key="25">
    <source>
        <dbReference type="PROSITE" id="PS50927"/>
    </source>
</evidence>
<dbReference type="InterPro" id="IPR000858">
    <property type="entry name" value="S_locus_glycoprot_dom"/>
</dbReference>
<comment type="similarity">
    <text evidence="20">Belongs to the protein kinase superfamily. Ser/Thr protein kinase family.</text>
</comment>
<evidence type="ECO:0000256" key="8">
    <source>
        <dbReference type="ARBA" id="ARBA00022729"/>
    </source>
</evidence>
<dbReference type="FunFam" id="1.10.510.10:FF:000060">
    <property type="entry name" value="G-type lectin S-receptor-like serine/threonine-protein kinase"/>
    <property type="match status" value="1"/>
</dbReference>
<feature type="domain" description="Apple" evidence="26">
    <location>
        <begin position="349"/>
        <end position="434"/>
    </location>
</feature>
<dbReference type="FunFam" id="2.90.10.10:FF:000009">
    <property type="entry name" value="Receptor-like serine/threonine-protein kinase SD1-8"/>
    <property type="match status" value="1"/>
</dbReference>
<keyword evidence="5" id="KW-0597">Phosphoprotein</keyword>
<evidence type="ECO:0000256" key="15">
    <source>
        <dbReference type="ARBA" id="ARBA00023157"/>
    </source>
</evidence>
<dbReference type="PANTHER" id="PTHR27002:SF716">
    <property type="entry name" value="RECEPTOR-LIKE SERINE_THREONINE-PROTEIN KINASE"/>
    <property type="match status" value="1"/>
</dbReference>
<keyword evidence="3 20" id="KW-0723">Serine/threonine-protein kinase</keyword>
<proteinExistence type="inferred from homology"/>
<comment type="catalytic activity">
    <reaction evidence="19 20">
        <text>L-seryl-[protein] + ATP = O-phospho-L-seryl-[protein] + ADP + H(+)</text>
        <dbReference type="Rhea" id="RHEA:17989"/>
        <dbReference type="Rhea" id="RHEA-COMP:9863"/>
        <dbReference type="Rhea" id="RHEA-COMP:11604"/>
        <dbReference type="ChEBI" id="CHEBI:15378"/>
        <dbReference type="ChEBI" id="CHEBI:29999"/>
        <dbReference type="ChEBI" id="CHEBI:30616"/>
        <dbReference type="ChEBI" id="CHEBI:83421"/>
        <dbReference type="ChEBI" id="CHEBI:456216"/>
        <dbReference type="EC" id="2.7.11.1"/>
    </reaction>
</comment>
<dbReference type="InterPro" id="IPR001480">
    <property type="entry name" value="Bulb-type_lectin_dom"/>
</dbReference>
<dbReference type="InterPro" id="IPR024171">
    <property type="entry name" value="SRK-like_kinase"/>
</dbReference>
<dbReference type="GO" id="GO:0005524">
    <property type="term" value="F:ATP binding"/>
    <property type="evidence" value="ECO:0007669"/>
    <property type="project" value="UniProtKB-KW"/>
</dbReference>
<dbReference type="PIRSF" id="PIRSF000641">
    <property type="entry name" value="SRK"/>
    <property type="match status" value="1"/>
</dbReference>
<evidence type="ECO:0000256" key="5">
    <source>
        <dbReference type="ARBA" id="ARBA00022553"/>
    </source>
</evidence>
<dbReference type="GO" id="GO:0030246">
    <property type="term" value="F:carbohydrate binding"/>
    <property type="evidence" value="ECO:0007669"/>
    <property type="project" value="UniProtKB-KW"/>
</dbReference>
<evidence type="ECO:0000256" key="13">
    <source>
        <dbReference type="ARBA" id="ARBA00022989"/>
    </source>
</evidence>
<keyword evidence="17" id="KW-0325">Glycoprotein</keyword>
<dbReference type="GO" id="GO:0051707">
    <property type="term" value="P:response to other organism"/>
    <property type="evidence" value="ECO:0007669"/>
    <property type="project" value="UniProtKB-ARBA"/>
</dbReference>
<reference evidence="27 28" key="2">
    <citation type="submission" date="2024-10" db="EMBL/GenBank/DDBJ databases">
        <authorList>
            <person name="Ryan C."/>
        </authorList>
    </citation>
    <scope>NUCLEOTIDE SEQUENCE [LARGE SCALE GENOMIC DNA]</scope>
</reference>
<evidence type="ECO:0000256" key="22">
    <source>
        <dbReference type="SAM" id="Phobius"/>
    </source>
</evidence>
<keyword evidence="15" id="KW-1015">Disulfide bond</keyword>
<dbReference type="Pfam" id="PF01453">
    <property type="entry name" value="B_lectin"/>
    <property type="match status" value="1"/>
</dbReference>
<evidence type="ECO:0000256" key="21">
    <source>
        <dbReference type="SAM" id="MobiDB-lite"/>
    </source>
</evidence>
<evidence type="ECO:0000259" key="26">
    <source>
        <dbReference type="PROSITE" id="PS50948"/>
    </source>
</evidence>
<feature type="transmembrane region" description="Helical" evidence="22">
    <location>
        <begin position="456"/>
        <end position="480"/>
    </location>
</feature>
<dbReference type="Pfam" id="PF00954">
    <property type="entry name" value="S_locus_glycop"/>
    <property type="match status" value="1"/>
</dbReference>
<dbReference type="SMART" id="SM00473">
    <property type="entry name" value="PAN_AP"/>
    <property type="match status" value="1"/>
</dbReference>
<accession>A0ABC8YT25</accession>
<evidence type="ECO:0000256" key="17">
    <source>
        <dbReference type="ARBA" id="ARBA00023180"/>
    </source>
</evidence>
<dbReference type="InterPro" id="IPR001245">
    <property type="entry name" value="Ser-Thr/Tyr_kinase_cat_dom"/>
</dbReference>
<comment type="subcellular location">
    <subcellularLocation>
        <location evidence="1">Cell membrane</location>
        <topology evidence="1">Single-pass type I membrane protein</topology>
    </subcellularLocation>
</comment>
<feature type="region of interest" description="Disordered" evidence="21">
    <location>
        <begin position="836"/>
        <end position="863"/>
    </location>
</feature>
<dbReference type="EMBL" id="OZ075127">
    <property type="protein sequence ID" value="CAL4947093.1"/>
    <property type="molecule type" value="Genomic_DNA"/>
</dbReference>
<keyword evidence="14 22" id="KW-0472">Membrane</keyword>
<keyword evidence="2" id="KW-1003">Cell membrane</keyword>
<reference evidence="28" key="1">
    <citation type="submission" date="2024-06" db="EMBL/GenBank/DDBJ databases">
        <authorList>
            <person name="Ryan C."/>
        </authorList>
    </citation>
    <scope>NUCLEOTIDE SEQUENCE [LARGE SCALE GENOMIC DNA]</scope>
</reference>
<feature type="domain" description="Protein kinase" evidence="24">
    <location>
        <begin position="558"/>
        <end position="836"/>
    </location>
</feature>
<evidence type="ECO:0000256" key="4">
    <source>
        <dbReference type="ARBA" id="ARBA00022536"/>
    </source>
</evidence>
<feature type="compositionally biased region" description="Low complexity" evidence="21">
    <location>
        <begin position="512"/>
        <end position="524"/>
    </location>
</feature>
<protein>
    <recommendedName>
        <fullName evidence="20">Receptor-like serine/threonine-protein kinase</fullName>
        <ecNumber evidence="20">2.7.11.1</ecNumber>
    </recommendedName>
</protein>
<dbReference type="SMART" id="SM00220">
    <property type="entry name" value="S_TKc"/>
    <property type="match status" value="1"/>
</dbReference>
<dbReference type="PROSITE" id="PS50011">
    <property type="entry name" value="PROTEIN_KINASE_DOM"/>
    <property type="match status" value="1"/>
</dbReference>
<feature type="compositionally biased region" description="Low complexity" evidence="21">
    <location>
        <begin position="849"/>
        <end position="863"/>
    </location>
</feature>
<dbReference type="Pfam" id="PF07714">
    <property type="entry name" value="PK_Tyr_Ser-Thr"/>
    <property type="match status" value="1"/>
</dbReference>
<dbReference type="PROSITE" id="PS00108">
    <property type="entry name" value="PROTEIN_KINASE_ST"/>
    <property type="match status" value="1"/>
</dbReference>
<dbReference type="PANTHER" id="PTHR27002">
    <property type="entry name" value="RECEPTOR-LIKE SERINE/THREONINE-PROTEIN KINASE SD1-8"/>
    <property type="match status" value="1"/>
</dbReference>
<sequence>MTARTISSLLLLLAAVAPAASTDTIYRNTTLTGNQTLVSAGGVYALGFFTPDGAAAGRTYLGIWYASIPGPTTVVWVANRQDPVLTSPASLRLTAGGRLAVLDGNNVTVWSSAAPTAGNNNITARAAAQLMDTGNLVLRADDSSSSDSENSVAWQSFDYPTDTLLPGMKLGVDTRHGITRNITSWRDPTDPSPGDVTFKLVIGGLPQFFLMRGTKRVYTSGPWNGDILTGVPYLKAQAFTFRVVYSADETYYSYFIRDPSLLSRLVVVDGGAAAAQLKRFTLNNGAWSSFWYYPTDQCDYYAKCGAFGYCDPDRNPVCSCLPGFVPRSPEKWGQRDWSGECVRSTSLSCSGAGGDDGFWVVNRMKLPQATDATVYAGMTLDQCRLACLGNCSCGAYAAANNSGGVGVGCVLWTVDLLDMRQYPIAVQDVYIRLAQSDIDALKAAADNHQSSDKGKLITIVVATVGGALFLLAAAICCCFWMKKGRGKGESDDVASLPPSTTTGTRDFVLPYRPRSLPSLSPGRGQQQDEASGGMRYAEKDVDLPLFDLEVILVATDNFAEHKKIGAGGFGPVYMGVLEDGQQVAVKRLSQGSTQGAREFMNEVKLIAKLQHRNLVRLLGCCIDDNERMLVYEYMHNQSLDTFIFDEAKRSLLNWQKRFEIILGIARGLQYLHEDSRFRIIHRDLKASNVLLDRNMIPKISDFGIARMFGGDQTTEYTRKVIGTYGYMSPEYAMDGLISIKSDVFSFGVLVLEIITGKRNRGSYEPELDVNLLGYAWMLWREGRSLELLDEALGGNFHHSRVLRCIQVALLCIEAQPRNRTLMSSVVTMLASENTVLPEPNEPGVNPGMSTSSDTESSRTRSATANFVTVTRLEAR</sequence>
<keyword evidence="28" id="KW-1185">Reference proteome</keyword>
<feature type="signal peptide" evidence="23">
    <location>
        <begin position="1"/>
        <end position="21"/>
    </location>
</feature>
<evidence type="ECO:0000256" key="19">
    <source>
        <dbReference type="ARBA" id="ARBA00048679"/>
    </source>
</evidence>
<evidence type="ECO:0000256" key="23">
    <source>
        <dbReference type="SAM" id="SignalP"/>
    </source>
</evidence>
<keyword evidence="13 22" id="KW-1133">Transmembrane helix</keyword>
<evidence type="ECO:0000256" key="2">
    <source>
        <dbReference type="ARBA" id="ARBA00022475"/>
    </source>
</evidence>
<dbReference type="CDD" id="cd01098">
    <property type="entry name" value="PAN_AP_plant"/>
    <property type="match status" value="1"/>
</dbReference>
<evidence type="ECO:0000259" key="24">
    <source>
        <dbReference type="PROSITE" id="PS50011"/>
    </source>
</evidence>
<dbReference type="Gene3D" id="3.30.200.20">
    <property type="entry name" value="Phosphorylase Kinase, domain 1"/>
    <property type="match status" value="1"/>
</dbReference>
<evidence type="ECO:0000313" key="28">
    <source>
        <dbReference type="Proteomes" id="UP001497457"/>
    </source>
</evidence>
<evidence type="ECO:0000256" key="16">
    <source>
        <dbReference type="ARBA" id="ARBA00023170"/>
    </source>
</evidence>
<keyword evidence="9" id="KW-0430">Lectin</keyword>
<evidence type="ECO:0000256" key="11">
    <source>
        <dbReference type="ARBA" id="ARBA00022777"/>
    </source>
</evidence>
<keyword evidence="10 20" id="KW-0547">Nucleotide-binding</keyword>
<dbReference type="PROSITE" id="PS50927">
    <property type="entry name" value="BULB_LECTIN"/>
    <property type="match status" value="1"/>
</dbReference>
<evidence type="ECO:0000256" key="20">
    <source>
        <dbReference type="PIRNR" id="PIRNR000641"/>
    </source>
</evidence>
<evidence type="ECO:0000256" key="9">
    <source>
        <dbReference type="ARBA" id="ARBA00022734"/>
    </source>
</evidence>
<keyword evidence="12 20" id="KW-0067">ATP-binding</keyword>
<dbReference type="GO" id="GO:0005886">
    <property type="term" value="C:plasma membrane"/>
    <property type="evidence" value="ECO:0007669"/>
    <property type="project" value="UniProtKB-SubCell"/>
</dbReference>
<keyword evidence="11 20" id="KW-0418">Kinase</keyword>
<evidence type="ECO:0000313" key="27">
    <source>
        <dbReference type="EMBL" id="CAL4947093.1"/>
    </source>
</evidence>
<dbReference type="CDD" id="cd14066">
    <property type="entry name" value="STKc_IRAK"/>
    <property type="match status" value="1"/>
</dbReference>
<feature type="domain" description="Bulb-type lectin" evidence="25">
    <location>
        <begin position="22"/>
        <end position="151"/>
    </location>
</feature>
<keyword evidence="16" id="KW-0675">Receptor</keyword>
<comment type="catalytic activity">
    <reaction evidence="18 20">
        <text>L-threonyl-[protein] + ATP = O-phospho-L-threonyl-[protein] + ADP + H(+)</text>
        <dbReference type="Rhea" id="RHEA:46608"/>
        <dbReference type="Rhea" id="RHEA-COMP:11060"/>
        <dbReference type="Rhea" id="RHEA-COMP:11605"/>
        <dbReference type="ChEBI" id="CHEBI:15378"/>
        <dbReference type="ChEBI" id="CHEBI:30013"/>
        <dbReference type="ChEBI" id="CHEBI:30616"/>
        <dbReference type="ChEBI" id="CHEBI:61977"/>
        <dbReference type="ChEBI" id="CHEBI:456216"/>
        <dbReference type="EC" id="2.7.11.1"/>
    </reaction>
</comment>
<dbReference type="InterPro" id="IPR003609">
    <property type="entry name" value="Pan_app"/>
</dbReference>
<keyword evidence="7 22" id="KW-0812">Transmembrane</keyword>
<evidence type="ECO:0000256" key="1">
    <source>
        <dbReference type="ARBA" id="ARBA00004251"/>
    </source>
</evidence>
<dbReference type="Pfam" id="PF08276">
    <property type="entry name" value="PAN_2"/>
    <property type="match status" value="1"/>
</dbReference>
<keyword evidence="6 20" id="KW-0808">Transferase</keyword>
<dbReference type="SUPFAM" id="SSF56112">
    <property type="entry name" value="Protein kinase-like (PK-like)"/>
    <property type="match status" value="1"/>
</dbReference>
<dbReference type="FunFam" id="3.30.200.20:FF:000145">
    <property type="entry name" value="receptor-like serine/threonine-protein kinase SD1-8"/>
    <property type="match status" value="1"/>
</dbReference>
<evidence type="ECO:0000256" key="12">
    <source>
        <dbReference type="ARBA" id="ARBA00022840"/>
    </source>
</evidence>
<feature type="region of interest" description="Disordered" evidence="21">
    <location>
        <begin position="485"/>
        <end position="533"/>
    </location>
</feature>
<dbReference type="SUPFAM" id="SSF51110">
    <property type="entry name" value="alpha-D-mannose-specific plant lectins"/>
    <property type="match status" value="1"/>
</dbReference>
<name>A0ABC8YT25_9POAL</name>
<keyword evidence="4" id="KW-0245">EGF-like domain</keyword>
<evidence type="ECO:0000256" key="14">
    <source>
        <dbReference type="ARBA" id="ARBA00023136"/>
    </source>
</evidence>
<dbReference type="InterPro" id="IPR000719">
    <property type="entry name" value="Prot_kinase_dom"/>
</dbReference>
<evidence type="ECO:0000256" key="7">
    <source>
        <dbReference type="ARBA" id="ARBA00022692"/>
    </source>
</evidence>
<gene>
    <name evidence="27" type="ORF">URODEC1_LOCUS36530</name>
</gene>
<dbReference type="InterPro" id="IPR011009">
    <property type="entry name" value="Kinase-like_dom_sf"/>
</dbReference>
<dbReference type="InterPro" id="IPR036426">
    <property type="entry name" value="Bulb-type_lectin_dom_sf"/>
</dbReference>
<dbReference type="EC" id="2.7.11.1" evidence="20"/>
<dbReference type="Gene3D" id="2.90.10.10">
    <property type="entry name" value="Bulb-type lectin domain"/>
    <property type="match status" value="1"/>
</dbReference>
<evidence type="ECO:0000256" key="6">
    <source>
        <dbReference type="ARBA" id="ARBA00022679"/>
    </source>
</evidence>
<dbReference type="CDD" id="cd00028">
    <property type="entry name" value="B_lectin"/>
    <property type="match status" value="1"/>
</dbReference>
<dbReference type="Proteomes" id="UP001497457">
    <property type="component" value="Chromosome 17b"/>
</dbReference>